<dbReference type="HOGENOM" id="CLU_1224387_0_0_1"/>
<keyword evidence="1" id="KW-0732">Signal</keyword>
<keyword evidence="3" id="KW-1185">Reference proteome</keyword>
<protein>
    <submittedName>
        <fullName evidence="2">Uncharacterized protein</fullName>
    </submittedName>
</protein>
<dbReference type="Proteomes" id="UP000007875">
    <property type="component" value="Unassembled WGS sequence"/>
</dbReference>
<reference evidence="2" key="2">
    <citation type="submission" date="2025-08" db="UniProtKB">
        <authorList>
            <consortium name="Ensembl"/>
        </authorList>
    </citation>
    <scope>IDENTIFICATION</scope>
</reference>
<evidence type="ECO:0000313" key="2">
    <source>
        <dbReference type="Ensembl" id="ENSCSAVP00000000663.1"/>
    </source>
</evidence>
<reference evidence="2" key="3">
    <citation type="submission" date="2025-09" db="UniProtKB">
        <authorList>
            <consortium name="Ensembl"/>
        </authorList>
    </citation>
    <scope>IDENTIFICATION</scope>
</reference>
<feature type="chain" id="PRO_5003578046" evidence="1">
    <location>
        <begin position="17"/>
        <end position="226"/>
    </location>
</feature>
<sequence>MAAVVYLMVMLQSSCASTCTAPDVSTNRKVAIADKSMADEDAGNRNIRQLVNRIDRLGEAVSRMQNDVTELDAYCRTIRPRDDTPTRVVTSSALSPKDVAALQKVPKLETFTRGLDAKLTRFMTQPQDVCQESHYRYGLYCYVIAEAGLSQSDARNWCTADFGSQASLAVVFYVSHPRMTSLLRHYRLRRCGTARSSIRMGRACKGMFGRCGSHVRGIPLLGTAPQ</sequence>
<dbReference type="Ensembl" id="ENSCSAVT00000000670.1">
    <property type="protein sequence ID" value="ENSCSAVP00000000663.1"/>
    <property type="gene ID" value="ENSCSAVG00000000366.1"/>
</dbReference>
<evidence type="ECO:0000256" key="1">
    <source>
        <dbReference type="SAM" id="SignalP"/>
    </source>
</evidence>
<name>H2Y5R5_CIOSA</name>
<reference evidence="3" key="1">
    <citation type="submission" date="2003-08" db="EMBL/GenBank/DDBJ databases">
        <authorList>
            <person name="Birren B."/>
            <person name="Nusbaum C."/>
            <person name="Abebe A."/>
            <person name="Abouelleil A."/>
            <person name="Adekoya E."/>
            <person name="Ait-zahra M."/>
            <person name="Allen N."/>
            <person name="Allen T."/>
            <person name="An P."/>
            <person name="Anderson M."/>
            <person name="Anderson S."/>
            <person name="Arachchi H."/>
            <person name="Armbruster J."/>
            <person name="Bachantsang P."/>
            <person name="Baldwin J."/>
            <person name="Barry A."/>
            <person name="Bayul T."/>
            <person name="Blitshsteyn B."/>
            <person name="Bloom T."/>
            <person name="Blye J."/>
            <person name="Boguslavskiy L."/>
            <person name="Borowsky M."/>
            <person name="Boukhgalter B."/>
            <person name="Brunache A."/>
            <person name="Butler J."/>
            <person name="Calixte N."/>
            <person name="Calvo S."/>
            <person name="Camarata J."/>
            <person name="Campo K."/>
            <person name="Chang J."/>
            <person name="Cheshatsang Y."/>
            <person name="Citroen M."/>
            <person name="Collymore A."/>
            <person name="Considine T."/>
            <person name="Cook A."/>
            <person name="Cooke P."/>
            <person name="Corum B."/>
            <person name="Cuomo C."/>
            <person name="David R."/>
            <person name="Dawoe T."/>
            <person name="Degray S."/>
            <person name="Dodge S."/>
            <person name="Dooley K."/>
            <person name="Dorje P."/>
            <person name="Dorjee K."/>
            <person name="Dorris L."/>
            <person name="Duffey N."/>
            <person name="Dupes A."/>
            <person name="Elkins T."/>
            <person name="Engels R."/>
            <person name="Erickson J."/>
            <person name="Farina A."/>
            <person name="Faro S."/>
            <person name="Ferreira P."/>
            <person name="Fischer H."/>
            <person name="Fitzgerald M."/>
            <person name="Foley K."/>
            <person name="Gage D."/>
            <person name="Galagan J."/>
            <person name="Gearin G."/>
            <person name="Gnerre S."/>
            <person name="Gnirke A."/>
            <person name="Goyette A."/>
            <person name="Graham J."/>
            <person name="Grandbois E."/>
            <person name="Gyaltsen K."/>
            <person name="Hafez N."/>
            <person name="Hagopian D."/>
            <person name="Hagos B."/>
            <person name="Hall J."/>
            <person name="Hatcher B."/>
            <person name="Heller A."/>
            <person name="Higgins H."/>
            <person name="Honan T."/>
            <person name="Horn A."/>
            <person name="Houde N."/>
            <person name="Hughes L."/>
            <person name="Hulme W."/>
            <person name="Husby E."/>
            <person name="Iliev I."/>
            <person name="Jaffe D."/>
            <person name="Jones C."/>
            <person name="Kamal M."/>
            <person name="Kamat A."/>
            <person name="Kamvysselis M."/>
            <person name="Karlsson E."/>
            <person name="Kells C."/>
            <person name="Kieu A."/>
            <person name="Kisner P."/>
            <person name="Kodira C."/>
            <person name="Kulbokas E."/>
            <person name="Labutti K."/>
            <person name="Lama D."/>
            <person name="Landers T."/>
            <person name="Leger J."/>
            <person name="Levine S."/>
            <person name="Lewis D."/>
            <person name="Lewis T."/>
            <person name="Lindblad-toh K."/>
            <person name="Liu X."/>
            <person name="Lokyitsang T."/>
            <person name="Lokyitsang Y."/>
            <person name="Lucien O."/>
            <person name="Lui A."/>
            <person name="Ma L.J."/>
            <person name="Mabbitt R."/>
            <person name="Macdonald J."/>
            <person name="Maclean C."/>
            <person name="Major J."/>
            <person name="Manning J."/>
            <person name="Marabella R."/>
            <person name="Maru K."/>
            <person name="Matthews C."/>
            <person name="Mauceli E."/>
            <person name="Mccarthy M."/>
            <person name="Mcdonough S."/>
            <person name="Mcghee T."/>
            <person name="Meldrim J."/>
            <person name="Meneus L."/>
            <person name="Mesirov J."/>
            <person name="Mihalev A."/>
            <person name="Mihova T."/>
            <person name="Mikkelsen T."/>
            <person name="Mlenga V."/>
            <person name="Moru K."/>
            <person name="Mozes J."/>
            <person name="Mulrain L."/>
            <person name="Munson G."/>
            <person name="Naylor J."/>
            <person name="Newes C."/>
            <person name="Nguyen C."/>
            <person name="Nguyen N."/>
            <person name="Nguyen T."/>
            <person name="Nicol R."/>
            <person name="Nielsen C."/>
            <person name="Nizzari M."/>
            <person name="Norbu C."/>
            <person name="Norbu N."/>
            <person name="O'donnell P."/>
            <person name="Okoawo O."/>
            <person name="O'leary S."/>
            <person name="Omotosho B."/>
            <person name="O'neill K."/>
            <person name="Osman S."/>
            <person name="Parker S."/>
            <person name="Perrin D."/>
            <person name="Phunkhang P."/>
            <person name="Piqani B."/>
            <person name="Purcell S."/>
            <person name="Rachupka T."/>
            <person name="Ramasamy U."/>
            <person name="Rameau R."/>
            <person name="Ray V."/>
            <person name="Raymond C."/>
            <person name="Retta R."/>
            <person name="Richardson S."/>
            <person name="Rise C."/>
            <person name="Rodriguez J."/>
            <person name="Rogers J."/>
            <person name="Rogov P."/>
            <person name="Rutman M."/>
            <person name="Schupbach R."/>
            <person name="Seaman C."/>
            <person name="Settipalli S."/>
            <person name="Sharpe T."/>
            <person name="Sheridan J."/>
            <person name="Sherpa N."/>
            <person name="Shi J."/>
            <person name="Smirnov S."/>
            <person name="Smith C."/>
            <person name="Sougnez C."/>
            <person name="Spencer B."/>
            <person name="Stalker J."/>
            <person name="Stange-thomann N."/>
            <person name="Stavropoulos S."/>
            <person name="Stetson K."/>
            <person name="Stone C."/>
            <person name="Stone S."/>
            <person name="Stubbs M."/>
            <person name="Talamas J."/>
            <person name="Tchuinga P."/>
            <person name="Tenzing P."/>
            <person name="Tesfaye S."/>
            <person name="Theodore J."/>
            <person name="Thoulutsang Y."/>
            <person name="Topham K."/>
            <person name="Towey S."/>
            <person name="Tsamla T."/>
            <person name="Tsomo N."/>
            <person name="Vallee D."/>
            <person name="Vassiliev H."/>
            <person name="Venkataraman V."/>
            <person name="Vinson J."/>
            <person name="Vo A."/>
            <person name="Wade C."/>
            <person name="Wang S."/>
            <person name="Wangchuk T."/>
            <person name="Wangdi T."/>
            <person name="Whittaker C."/>
            <person name="Wilkinson J."/>
            <person name="Wu Y."/>
            <person name="Wyman D."/>
            <person name="Yadav S."/>
            <person name="Yang S."/>
            <person name="Yang X."/>
            <person name="Yeager S."/>
            <person name="Yee E."/>
            <person name="Young G."/>
            <person name="Zainoun J."/>
            <person name="Zembeck L."/>
            <person name="Zimmer A."/>
            <person name="Zody M."/>
            <person name="Lander E."/>
        </authorList>
    </citation>
    <scope>NUCLEOTIDE SEQUENCE [LARGE SCALE GENOMIC DNA]</scope>
</reference>
<evidence type="ECO:0000313" key="3">
    <source>
        <dbReference type="Proteomes" id="UP000007875"/>
    </source>
</evidence>
<proteinExistence type="predicted"/>
<feature type="signal peptide" evidence="1">
    <location>
        <begin position="1"/>
        <end position="16"/>
    </location>
</feature>
<dbReference type="AlphaFoldDB" id="H2Y5R5"/>
<organism evidence="2 3">
    <name type="scientific">Ciona savignyi</name>
    <name type="common">Pacific transparent sea squirt</name>
    <dbReference type="NCBI Taxonomy" id="51511"/>
    <lineage>
        <taxon>Eukaryota</taxon>
        <taxon>Metazoa</taxon>
        <taxon>Chordata</taxon>
        <taxon>Tunicata</taxon>
        <taxon>Ascidiacea</taxon>
        <taxon>Phlebobranchia</taxon>
        <taxon>Cionidae</taxon>
        <taxon>Ciona</taxon>
    </lineage>
</organism>
<accession>H2Y5R5</accession>
<dbReference type="GeneTree" id="ENSGT00390000015804"/>